<dbReference type="GO" id="GO:0009539">
    <property type="term" value="C:photosystem II reaction center"/>
    <property type="evidence" value="ECO:0007669"/>
    <property type="project" value="InterPro"/>
</dbReference>
<evidence type="ECO:0000256" key="5">
    <source>
        <dbReference type="ARBA" id="ARBA00022989"/>
    </source>
</evidence>
<keyword evidence="7 9" id="KW-0472">Membrane</keyword>
<dbReference type="AlphaFoldDB" id="A0A0S2ICP7"/>
<sequence length="54" mass="6151">MKFNRRKLMSAFSILLAKLPEAYAPFAPIVDVLPIIPVLFILLAFVWQASVSFR</sequence>
<dbReference type="NCBIfam" id="NF002715">
    <property type="entry name" value="PRK02553.1"/>
    <property type="match status" value="1"/>
</dbReference>
<organism evidence="11">
    <name type="scientific">Chloromonas radiata</name>
    <dbReference type="NCBI Taxonomy" id="47907"/>
    <lineage>
        <taxon>Eukaryota</taxon>
        <taxon>Viridiplantae</taxon>
        <taxon>Chlorophyta</taxon>
        <taxon>core chlorophytes</taxon>
        <taxon>Chlorophyceae</taxon>
        <taxon>CS clade</taxon>
        <taxon>Chlamydomonadales</taxon>
        <taxon>Chlamydomonadaceae</taxon>
        <taxon>Chloromonadinia</taxon>
        <taxon>Chloromonas</taxon>
    </lineage>
</organism>
<dbReference type="HAMAP" id="MF_00441">
    <property type="entry name" value="PSII_PsbK"/>
    <property type="match status" value="1"/>
</dbReference>
<evidence type="ECO:0000256" key="7">
    <source>
        <dbReference type="ARBA" id="ARBA00023136"/>
    </source>
</evidence>
<keyword evidence="2 9" id="KW-0674">Reaction center</keyword>
<dbReference type="GO" id="GO:0009535">
    <property type="term" value="C:chloroplast thylakoid membrane"/>
    <property type="evidence" value="ECO:0007669"/>
    <property type="project" value="UniProtKB-SubCell"/>
</dbReference>
<comment type="subunit">
    <text evidence="9">PSII is composed of 1 copy each of membrane proteins PsbA, PsbB, PsbC, PsbD, PsbE, PsbF, PsbH, PsbI, PsbJ, PsbK, PsbL, PsbM, PsbT, PsbX, PsbY, PsbZ, Psb30/Ycf12, at least 3 peripheral proteins of the oxygen-evolving complex and a large number of cofactors. It forms dimeric complexes.</text>
</comment>
<dbReference type="PANTHER" id="PTHR35325:SF1">
    <property type="entry name" value="PHOTOSYSTEM II REACTION CENTER PROTEIN K"/>
    <property type="match status" value="1"/>
</dbReference>
<evidence type="ECO:0000256" key="4">
    <source>
        <dbReference type="ARBA" id="ARBA00022692"/>
    </source>
</evidence>
<dbReference type="PANTHER" id="PTHR35325">
    <property type="match status" value="1"/>
</dbReference>
<keyword evidence="6 9" id="KW-0793">Thylakoid</keyword>
<dbReference type="SUPFAM" id="SSF161037">
    <property type="entry name" value="Photosystem II reaction center protein K, PsbK"/>
    <property type="match status" value="1"/>
</dbReference>
<name>A0A0S2ICP7_9CHLO</name>
<keyword evidence="5 9" id="KW-1133">Transmembrane helix</keyword>
<keyword evidence="8 9" id="KW-0604">Photosystem II</keyword>
<feature type="chain" id="PRO_5023243489" description="Photosystem II reaction center protein K" evidence="9">
    <location>
        <begin position="18"/>
        <end position="54"/>
    </location>
</feature>
<evidence type="ECO:0000256" key="2">
    <source>
        <dbReference type="ARBA" id="ARBA00022469"/>
    </source>
</evidence>
<keyword evidence="4 9" id="KW-0812">Transmembrane</keyword>
<dbReference type="GO" id="GO:0015979">
    <property type="term" value="P:photosynthesis"/>
    <property type="evidence" value="ECO:0007669"/>
    <property type="project" value="UniProtKB-UniRule"/>
</dbReference>
<keyword evidence="11" id="KW-0150">Chloroplast</keyword>
<comment type="subcellular location">
    <subcellularLocation>
        <location evidence="1">Membrane</location>
        <topology evidence="1">Single-pass membrane protein</topology>
    </subcellularLocation>
    <subcellularLocation>
        <location evidence="9">Plastid</location>
        <location evidence="9">Chloroplast thylakoid membrane</location>
        <topology evidence="9">Single-pass membrane protein</topology>
    </subcellularLocation>
</comment>
<evidence type="ECO:0000256" key="9">
    <source>
        <dbReference type="HAMAP-Rule" id="MF_00441"/>
    </source>
</evidence>
<reference evidence="11" key="1">
    <citation type="journal article" date="2015" name="BMC Evol. Biol.">
        <title>Chloroplast phylogenomic analysis of chlorophyte green algae identifies a novel lineage sister to the Sphaeropleales (Chlorophyceae).</title>
        <authorList>
            <person name="Lemieux C."/>
            <person name="Vincent A.T."/>
            <person name="Labarre A."/>
            <person name="Otis C."/>
            <person name="Turmel M."/>
        </authorList>
    </citation>
    <scope>NUCLEOTIDE SEQUENCE</scope>
</reference>
<comment type="similarity">
    <text evidence="9">Belongs to the PsbK family.</text>
</comment>
<evidence type="ECO:0000256" key="8">
    <source>
        <dbReference type="ARBA" id="ARBA00023276"/>
    </source>
</evidence>
<dbReference type="InterPro" id="IPR003687">
    <property type="entry name" value="PSII_PsbK"/>
</dbReference>
<keyword evidence="11" id="KW-0934">Plastid</keyword>
<proteinExistence type="inferred from homology"/>
<evidence type="ECO:0000313" key="11">
    <source>
        <dbReference type="EMBL" id="ALO21292.1"/>
    </source>
</evidence>
<gene>
    <name evidence="9 11" type="primary">psbK</name>
</gene>
<keyword evidence="3 9" id="KW-0602">Photosynthesis</keyword>
<feature type="transmembrane region" description="Helical" evidence="10">
    <location>
        <begin position="32"/>
        <end position="53"/>
    </location>
</feature>
<evidence type="ECO:0000256" key="10">
    <source>
        <dbReference type="SAM" id="Phobius"/>
    </source>
</evidence>
<dbReference type="EMBL" id="KT625080">
    <property type="protein sequence ID" value="ALO21292.1"/>
    <property type="molecule type" value="Genomic_DNA"/>
</dbReference>
<evidence type="ECO:0000256" key="3">
    <source>
        <dbReference type="ARBA" id="ARBA00022531"/>
    </source>
</evidence>
<evidence type="ECO:0000256" key="6">
    <source>
        <dbReference type="ARBA" id="ARBA00023078"/>
    </source>
</evidence>
<evidence type="ECO:0000256" key="1">
    <source>
        <dbReference type="ARBA" id="ARBA00004167"/>
    </source>
</evidence>
<geneLocation type="chloroplast" evidence="11"/>
<feature type="propeptide" id="PRO_5006764990" evidence="9">
    <location>
        <begin position="1"/>
        <end position="17"/>
    </location>
</feature>
<accession>A0A0S2ICP7</accession>
<protein>
    <recommendedName>
        <fullName evidence="9">Photosystem II reaction center protein K</fullName>
        <shortName evidence="9">PSII-K</shortName>
    </recommendedName>
</protein>
<dbReference type="InterPro" id="IPR037270">
    <property type="entry name" value="PSII_PsbK_sf"/>
</dbReference>
<comment type="function">
    <text evidence="9">One of the components of the core complex of photosystem II (PSII). PSII is a light-driven water:plastoquinone oxidoreductase that uses light energy to abstract electrons from H(2)O, generating O(2) and a proton gradient subsequently used for ATP formation. It consists of a core antenna complex that captures photons, and an electron transfer chain that converts photonic excitation into a charge separation.</text>
</comment>
<dbReference type="Pfam" id="PF02533">
    <property type="entry name" value="PsbK"/>
    <property type="match status" value="1"/>
</dbReference>